<dbReference type="InterPro" id="IPR012427">
    <property type="entry name" value="DUF1622"/>
</dbReference>
<dbReference type="EMBL" id="QQAX01000015">
    <property type="protein sequence ID" value="RDI42447.1"/>
    <property type="molecule type" value="Genomic_DNA"/>
</dbReference>
<evidence type="ECO:0000256" key="1">
    <source>
        <dbReference type="SAM" id="Phobius"/>
    </source>
</evidence>
<gene>
    <name evidence="2" type="ORF">C8D86_11551</name>
</gene>
<dbReference type="Pfam" id="PF07784">
    <property type="entry name" value="DUF1622"/>
    <property type="match status" value="1"/>
</dbReference>
<evidence type="ECO:0000313" key="3">
    <source>
        <dbReference type="Proteomes" id="UP000254720"/>
    </source>
</evidence>
<keyword evidence="1" id="KW-1133">Transmembrane helix</keyword>
<dbReference type="PANTHER" id="PTHR38468:SF1">
    <property type="entry name" value="SLL0939 PROTEIN"/>
    <property type="match status" value="1"/>
</dbReference>
<feature type="transmembrane region" description="Helical" evidence="1">
    <location>
        <begin position="84"/>
        <end position="105"/>
    </location>
</feature>
<feature type="transmembrane region" description="Helical" evidence="1">
    <location>
        <begin position="62"/>
        <end position="78"/>
    </location>
</feature>
<keyword evidence="3" id="KW-1185">Reference proteome</keyword>
<dbReference type="Proteomes" id="UP000254720">
    <property type="component" value="Unassembled WGS sequence"/>
</dbReference>
<reference evidence="2 3" key="1">
    <citation type="submission" date="2018-07" db="EMBL/GenBank/DDBJ databases">
        <title>Genomic Encyclopedia of Type Strains, Phase IV (KMG-IV): sequencing the most valuable type-strain genomes for metagenomic binning, comparative biology and taxonomic classification.</title>
        <authorList>
            <person name="Goeker M."/>
        </authorList>
    </citation>
    <scope>NUCLEOTIDE SEQUENCE [LARGE SCALE GENOMIC DNA]</scope>
    <source>
        <strain evidence="2 3">DSM 16500</strain>
    </source>
</reference>
<evidence type="ECO:0000313" key="2">
    <source>
        <dbReference type="EMBL" id="RDI42447.1"/>
    </source>
</evidence>
<organism evidence="2 3">
    <name type="scientific">Aquicella lusitana</name>
    <dbReference type="NCBI Taxonomy" id="254246"/>
    <lineage>
        <taxon>Bacteria</taxon>
        <taxon>Pseudomonadati</taxon>
        <taxon>Pseudomonadota</taxon>
        <taxon>Gammaproteobacteria</taxon>
        <taxon>Legionellales</taxon>
        <taxon>Coxiellaceae</taxon>
        <taxon>Aquicella</taxon>
    </lineage>
</organism>
<dbReference type="OrthoDB" id="9812897at2"/>
<dbReference type="RefSeq" id="WP_114834713.1">
    <property type="nucleotide sequence ID" value="NZ_LR699114.1"/>
</dbReference>
<keyword evidence="1" id="KW-0472">Membrane</keyword>
<dbReference type="PANTHER" id="PTHR38468">
    <property type="entry name" value="SLL0939 PROTEIN"/>
    <property type="match status" value="1"/>
</dbReference>
<proteinExistence type="predicted"/>
<protein>
    <submittedName>
        <fullName evidence="2">Putative membrane protein</fullName>
    </submittedName>
</protein>
<name>A0A370GFI9_9COXI</name>
<accession>A0A370GFI9</accession>
<sequence length="115" mass="12847">MDWQIIHTVLVFMQRTVSTIGILIIISGVAIALVQYLFYILTGQLIQKGTKVNDIRLNLGRILILGLEFIVAADLIGTTTTPDYYAVGLLAIIVVIRTLLSFSINRELIMLSKER</sequence>
<keyword evidence="1" id="KW-0812">Transmembrane</keyword>
<feature type="transmembrane region" description="Helical" evidence="1">
    <location>
        <begin position="20"/>
        <end position="41"/>
    </location>
</feature>
<dbReference type="AlphaFoldDB" id="A0A370GFI9"/>
<comment type="caution">
    <text evidence="2">The sequence shown here is derived from an EMBL/GenBank/DDBJ whole genome shotgun (WGS) entry which is preliminary data.</text>
</comment>